<dbReference type="EMBL" id="LNKA01000019">
    <property type="protein sequence ID" value="KTC64678.1"/>
    <property type="molecule type" value="Genomic_DNA"/>
</dbReference>
<keyword evidence="4" id="KW-1185">Reference proteome</keyword>
<gene>
    <name evidence="2" type="ORF">Lade_1972</name>
    <name evidence="3" type="ORF">NCTC12735_01793</name>
</gene>
<keyword evidence="1" id="KW-0175">Coiled coil</keyword>
<evidence type="ECO:0000313" key="5">
    <source>
        <dbReference type="Proteomes" id="UP000281170"/>
    </source>
</evidence>
<evidence type="ECO:0000313" key="2">
    <source>
        <dbReference type="EMBL" id="KTC64678.1"/>
    </source>
</evidence>
<name>A0A0W0R0S9_9GAMM</name>
<dbReference type="EMBL" id="LR134433">
    <property type="protein sequence ID" value="VEH86146.1"/>
    <property type="molecule type" value="Genomic_DNA"/>
</dbReference>
<protein>
    <submittedName>
        <fullName evidence="2">Ninein</fullName>
    </submittedName>
</protein>
<organism evidence="2 4">
    <name type="scientific">Legionella adelaidensis</name>
    <dbReference type="NCBI Taxonomy" id="45056"/>
    <lineage>
        <taxon>Bacteria</taxon>
        <taxon>Pseudomonadati</taxon>
        <taxon>Pseudomonadota</taxon>
        <taxon>Gammaproteobacteria</taxon>
        <taxon>Legionellales</taxon>
        <taxon>Legionellaceae</taxon>
        <taxon>Legionella</taxon>
    </lineage>
</organism>
<evidence type="ECO:0000313" key="3">
    <source>
        <dbReference type="EMBL" id="VEH86146.1"/>
    </source>
</evidence>
<dbReference type="AlphaFoldDB" id="A0A0W0R0S9"/>
<dbReference type="KEGG" id="ladl:NCTC12735_01793"/>
<dbReference type="RefSeq" id="WP_058463033.1">
    <property type="nucleotide sequence ID" value="NZ_CAAAHS010000001.1"/>
</dbReference>
<accession>A0A0W0R0S9</accession>
<dbReference type="Proteomes" id="UP000281170">
    <property type="component" value="Plasmid 24"/>
</dbReference>
<sequence length="361" mass="41053">MKQGLIDTLTPIPSNLLALAEVHPSVLHPHKCWLLTHFISPPPLAEITDFERKYLPMAKEAIQSSNHNISHLEQRINRYLAEGKQAEVKQSAQQFSDHLEQEIEFIQTLFENNDVLSRTPRKITSFAQLSHFIKDLYRLEYTVRINCKALSTTVLTFSSSLKEILACVDENDRAHLSIIQQQEALILRAKSELAKALTLYDELAPIVKEHIETTNKYLYRTTPSMFEAALKKLKTKSDALAEEAKINSKYEPAKDAAALLCRNLEALGKEFFASKYVLYSTFLQNCKKEITEARKVLKNHRGWKEALANFTYMLGAIFSLGLLPVVSKACTGNWKFFTVKTDSEKALDTFDNTLSNLIKGR</sequence>
<reference evidence="3 5" key="2">
    <citation type="submission" date="2018-12" db="EMBL/GenBank/DDBJ databases">
        <authorList>
            <consortium name="Pathogen Informatics"/>
        </authorList>
    </citation>
    <scope>NUCLEOTIDE SEQUENCE [LARGE SCALE GENOMIC DNA]</scope>
    <source>
        <strain evidence="3 5">NCTC12735</strain>
        <plasmid evidence="5">24</plasmid>
    </source>
</reference>
<evidence type="ECO:0000313" key="4">
    <source>
        <dbReference type="Proteomes" id="UP000054859"/>
    </source>
</evidence>
<feature type="coiled-coil region" evidence="1">
    <location>
        <begin position="62"/>
        <end position="89"/>
    </location>
</feature>
<proteinExistence type="predicted"/>
<evidence type="ECO:0000256" key="1">
    <source>
        <dbReference type="SAM" id="Coils"/>
    </source>
</evidence>
<dbReference type="Proteomes" id="UP000054859">
    <property type="component" value="Unassembled WGS sequence"/>
</dbReference>
<dbReference type="OrthoDB" id="5653941at2"/>
<geneLocation type="plasmid" evidence="3 5">
    <name>24</name>
</geneLocation>
<dbReference type="PATRIC" id="fig|45056.6.peg.2034"/>
<reference evidence="2 4" key="1">
    <citation type="submission" date="2015-11" db="EMBL/GenBank/DDBJ databases">
        <title>Identification of large and diverse effector repertoires of 38 Legionella species.</title>
        <authorList>
            <person name="Burstein D."/>
            <person name="Amaro F."/>
            <person name="Zusman T."/>
            <person name="Lifshitz Z."/>
            <person name="Cohen O."/>
            <person name="Gilbert J.A."/>
            <person name="Pupko T."/>
            <person name="Shuman H.A."/>
            <person name="Segal G."/>
        </authorList>
    </citation>
    <scope>NUCLEOTIDE SEQUENCE [LARGE SCALE GENOMIC DNA]</scope>
    <source>
        <strain evidence="2 4">1762-AUS-E</strain>
    </source>
</reference>
<keyword evidence="3" id="KW-0614">Plasmid</keyword>